<reference evidence="3" key="1">
    <citation type="journal article" date="2017" name="Nat. Ecol. Evol.">
        <title>Genome expansion and lineage-specific genetic innovations in the forest pathogenic fungi Armillaria.</title>
        <authorList>
            <person name="Sipos G."/>
            <person name="Prasanna A.N."/>
            <person name="Walter M.C."/>
            <person name="O'Connor E."/>
            <person name="Balint B."/>
            <person name="Krizsan K."/>
            <person name="Kiss B."/>
            <person name="Hess J."/>
            <person name="Varga T."/>
            <person name="Slot J."/>
            <person name="Riley R."/>
            <person name="Boka B."/>
            <person name="Rigling D."/>
            <person name="Barry K."/>
            <person name="Lee J."/>
            <person name="Mihaltcheva S."/>
            <person name="LaButti K."/>
            <person name="Lipzen A."/>
            <person name="Waldron R."/>
            <person name="Moloney N.M."/>
            <person name="Sperisen C."/>
            <person name="Kredics L."/>
            <person name="Vagvoelgyi C."/>
            <person name="Patrignani A."/>
            <person name="Fitzpatrick D."/>
            <person name="Nagy I."/>
            <person name="Doyle S."/>
            <person name="Anderson J.B."/>
            <person name="Grigoriev I.V."/>
            <person name="Gueldener U."/>
            <person name="Muensterkoetter M."/>
            <person name="Nagy L.G."/>
        </authorList>
    </citation>
    <scope>NUCLEOTIDE SEQUENCE [LARGE SCALE GENOMIC DNA]</scope>
    <source>
        <strain evidence="3">C18/9</strain>
    </source>
</reference>
<dbReference type="STRING" id="47428.A0A284QN91"/>
<dbReference type="OMA" id="QNAQNLW"/>
<evidence type="ECO:0000313" key="2">
    <source>
        <dbReference type="EMBL" id="SJK97933.1"/>
    </source>
</evidence>
<protein>
    <recommendedName>
        <fullName evidence="1">Serine aminopeptidase S33 domain-containing protein</fullName>
    </recommendedName>
</protein>
<dbReference type="Pfam" id="PF12146">
    <property type="entry name" value="Hydrolase_4"/>
    <property type="match status" value="1"/>
</dbReference>
<sequence>MASTLTESWIQGPHSTNFFTRYFKADSPTAVIIFVHGFGEHCSRYTELHSQFAERGVSVFTYDQRGFGRTALDKEHKSKDSSYARTNWVNEMEDVAWAIHHVQKELPGVPVFLMGQSMGGGEVLGFPTEGRTSPYASTIASLSGIIATSPMVEQTFPVNKVLRWSLSKLAFLTPYVLFPADLAPNELSRDTSVGAAYVKDPLVKPSGSLLGLMDMLDHGEDLLKSRCHNWPKKLPLIIFHGTDDRITSPKASQAFFDAVGTEDKKYVSYPGAFHELSNETEDGVKDKLLEESVAFIEVHSTPIPETSKL</sequence>
<dbReference type="InterPro" id="IPR051044">
    <property type="entry name" value="MAG_DAG_Lipase"/>
</dbReference>
<name>A0A284QN91_ARMOS</name>
<dbReference type="AlphaFoldDB" id="A0A284QN91"/>
<dbReference type="Gene3D" id="3.40.50.1820">
    <property type="entry name" value="alpha/beta hydrolase"/>
    <property type="match status" value="1"/>
</dbReference>
<dbReference type="Proteomes" id="UP000219338">
    <property type="component" value="Unassembled WGS sequence"/>
</dbReference>
<keyword evidence="3" id="KW-1185">Reference proteome</keyword>
<feature type="domain" description="Serine aminopeptidase S33" evidence="1">
    <location>
        <begin position="27"/>
        <end position="281"/>
    </location>
</feature>
<evidence type="ECO:0000313" key="3">
    <source>
        <dbReference type="Proteomes" id="UP000219338"/>
    </source>
</evidence>
<dbReference type="EMBL" id="FUEG01000001">
    <property type="protein sequence ID" value="SJK97933.1"/>
    <property type="molecule type" value="Genomic_DNA"/>
</dbReference>
<evidence type="ECO:0000259" key="1">
    <source>
        <dbReference type="Pfam" id="PF12146"/>
    </source>
</evidence>
<dbReference type="PANTHER" id="PTHR11614">
    <property type="entry name" value="PHOSPHOLIPASE-RELATED"/>
    <property type="match status" value="1"/>
</dbReference>
<dbReference type="SUPFAM" id="SSF53474">
    <property type="entry name" value="alpha/beta-Hydrolases"/>
    <property type="match status" value="1"/>
</dbReference>
<organism evidence="2 3">
    <name type="scientific">Armillaria ostoyae</name>
    <name type="common">Armillaria root rot fungus</name>
    <dbReference type="NCBI Taxonomy" id="47428"/>
    <lineage>
        <taxon>Eukaryota</taxon>
        <taxon>Fungi</taxon>
        <taxon>Dikarya</taxon>
        <taxon>Basidiomycota</taxon>
        <taxon>Agaricomycotina</taxon>
        <taxon>Agaricomycetes</taxon>
        <taxon>Agaricomycetidae</taxon>
        <taxon>Agaricales</taxon>
        <taxon>Marasmiineae</taxon>
        <taxon>Physalacriaceae</taxon>
        <taxon>Armillaria</taxon>
    </lineage>
</organism>
<proteinExistence type="predicted"/>
<dbReference type="InterPro" id="IPR022742">
    <property type="entry name" value="Hydrolase_4"/>
</dbReference>
<gene>
    <name evidence="2" type="ORF">ARMOST_01189</name>
</gene>
<accession>A0A284QN91</accession>
<dbReference type="OrthoDB" id="10249433at2759"/>
<dbReference type="InterPro" id="IPR029058">
    <property type="entry name" value="AB_hydrolase_fold"/>
</dbReference>